<sequence length="268" mass="29475">MNQELKIPIRRPFVLSGGGARGYAHLGVLKAFEEKNVFPEAIAATSAGSIAAAFICDGYSTDEVKEIFQRTKMGLSMQWRNLKAGFLSLRTVEKVLKQTLRHTTFESLPVPLYISATDYHTGFQRIFSQGEVIPAVLAASTIPMLFPPVMIDGIPYIDGGISGNLPVEPLLGQYRDIVGVHVNPLPAYNPSGSFLAAVDRTMHMAIQEAVLKNKRHCDLFIEPEALGQFGMFDFKRLDAIYATGLDYTRQLLEEGQVKALAGNSQLVK</sequence>
<feature type="active site" description="Proton acceptor" evidence="4">
    <location>
        <position position="158"/>
    </location>
</feature>
<keyword evidence="1 4" id="KW-0378">Hydrolase</keyword>
<accession>A0A6B9ZN99</accession>
<dbReference type="GO" id="GO:0016787">
    <property type="term" value="F:hydrolase activity"/>
    <property type="evidence" value="ECO:0007669"/>
    <property type="project" value="UniProtKB-UniRule"/>
</dbReference>
<dbReference type="CDD" id="cd07205">
    <property type="entry name" value="Pat_PNPLA6_PNPLA7_NTE1_like"/>
    <property type="match status" value="1"/>
</dbReference>
<dbReference type="AlphaFoldDB" id="A0A6B9ZN99"/>
<dbReference type="EMBL" id="CP048113">
    <property type="protein sequence ID" value="QHS63437.1"/>
    <property type="molecule type" value="Genomic_DNA"/>
</dbReference>
<evidence type="ECO:0000256" key="2">
    <source>
        <dbReference type="ARBA" id="ARBA00022963"/>
    </source>
</evidence>
<keyword evidence="7" id="KW-1185">Reference proteome</keyword>
<evidence type="ECO:0000313" key="7">
    <source>
        <dbReference type="Proteomes" id="UP000476411"/>
    </source>
</evidence>
<dbReference type="Pfam" id="PF01734">
    <property type="entry name" value="Patatin"/>
    <property type="match status" value="1"/>
</dbReference>
<dbReference type="InterPro" id="IPR050301">
    <property type="entry name" value="NTE"/>
</dbReference>
<proteinExistence type="predicted"/>
<dbReference type="KEGG" id="chih:GWR21_28770"/>
<evidence type="ECO:0000256" key="3">
    <source>
        <dbReference type="ARBA" id="ARBA00023098"/>
    </source>
</evidence>
<keyword evidence="3 4" id="KW-0443">Lipid metabolism</keyword>
<dbReference type="Gene3D" id="3.40.1090.10">
    <property type="entry name" value="Cytosolic phospholipase A2 catalytic domain"/>
    <property type="match status" value="1"/>
</dbReference>
<dbReference type="SUPFAM" id="SSF52151">
    <property type="entry name" value="FabD/lysophospholipase-like"/>
    <property type="match status" value="1"/>
</dbReference>
<gene>
    <name evidence="6" type="ORF">GWR21_28770</name>
</gene>
<name>A0A6B9ZN99_9BACT</name>
<organism evidence="6 7">
    <name type="scientific">Chitinophaga agri</name>
    <dbReference type="NCBI Taxonomy" id="2703787"/>
    <lineage>
        <taxon>Bacteria</taxon>
        <taxon>Pseudomonadati</taxon>
        <taxon>Bacteroidota</taxon>
        <taxon>Chitinophagia</taxon>
        <taxon>Chitinophagales</taxon>
        <taxon>Chitinophagaceae</taxon>
        <taxon>Chitinophaga</taxon>
    </lineage>
</organism>
<feature type="active site" description="Nucleophile" evidence="4">
    <location>
        <position position="46"/>
    </location>
</feature>
<evidence type="ECO:0000256" key="1">
    <source>
        <dbReference type="ARBA" id="ARBA00022801"/>
    </source>
</evidence>
<feature type="short sequence motif" description="GXGXXG" evidence="4">
    <location>
        <begin position="17"/>
        <end position="22"/>
    </location>
</feature>
<reference evidence="6 7" key="1">
    <citation type="submission" date="2020-01" db="EMBL/GenBank/DDBJ databases">
        <title>Complete genome sequence of Chitinophaga sp. H33E-04 isolated from quinoa roots.</title>
        <authorList>
            <person name="Weon H.-Y."/>
            <person name="Lee S.A."/>
        </authorList>
    </citation>
    <scope>NUCLEOTIDE SEQUENCE [LARGE SCALE GENOMIC DNA]</scope>
    <source>
        <strain evidence="6 7">H33E-04</strain>
    </source>
</reference>
<dbReference type="InterPro" id="IPR016035">
    <property type="entry name" value="Acyl_Trfase/lysoPLipase"/>
</dbReference>
<keyword evidence="2 4" id="KW-0442">Lipid degradation</keyword>
<dbReference type="Proteomes" id="UP000476411">
    <property type="component" value="Chromosome"/>
</dbReference>
<dbReference type="GO" id="GO:0016042">
    <property type="term" value="P:lipid catabolic process"/>
    <property type="evidence" value="ECO:0007669"/>
    <property type="project" value="UniProtKB-UniRule"/>
</dbReference>
<evidence type="ECO:0000313" key="6">
    <source>
        <dbReference type="EMBL" id="QHS63437.1"/>
    </source>
</evidence>
<dbReference type="InterPro" id="IPR002641">
    <property type="entry name" value="PNPLA_dom"/>
</dbReference>
<dbReference type="RefSeq" id="WP_162335153.1">
    <property type="nucleotide sequence ID" value="NZ_CP048113.1"/>
</dbReference>
<evidence type="ECO:0000259" key="5">
    <source>
        <dbReference type="PROSITE" id="PS51635"/>
    </source>
</evidence>
<evidence type="ECO:0000256" key="4">
    <source>
        <dbReference type="PROSITE-ProRule" id="PRU01161"/>
    </source>
</evidence>
<dbReference type="PROSITE" id="PS51635">
    <property type="entry name" value="PNPLA"/>
    <property type="match status" value="1"/>
</dbReference>
<feature type="domain" description="PNPLA" evidence="5">
    <location>
        <begin position="13"/>
        <end position="171"/>
    </location>
</feature>
<feature type="short sequence motif" description="DGA/G" evidence="4">
    <location>
        <begin position="158"/>
        <end position="160"/>
    </location>
</feature>
<dbReference type="PANTHER" id="PTHR14226:SF29">
    <property type="entry name" value="NEUROPATHY TARGET ESTERASE SWS"/>
    <property type="match status" value="1"/>
</dbReference>
<dbReference type="PANTHER" id="PTHR14226">
    <property type="entry name" value="NEUROPATHY TARGET ESTERASE/SWISS CHEESE D.MELANOGASTER"/>
    <property type="match status" value="1"/>
</dbReference>
<protein>
    <submittedName>
        <fullName evidence="6">Patatin-like phospholipase family protein</fullName>
    </submittedName>
</protein>
<comment type="caution">
    <text evidence="4">Lacks conserved residue(s) required for the propagation of feature annotation.</text>
</comment>